<evidence type="ECO:0000259" key="1">
    <source>
        <dbReference type="PROSITE" id="PS01124"/>
    </source>
</evidence>
<name>A0A7K1Y0A1_9SPHI</name>
<evidence type="ECO:0000313" key="3">
    <source>
        <dbReference type="Proteomes" id="UP000451233"/>
    </source>
</evidence>
<protein>
    <submittedName>
        <fullName evidence="2">Helix-turn-helix domain-containing protein</fullName>
    </submittedName>
</protein>
<dbReference type="Proteomes" id="UP000451233">
    <property type="component" value="Unassembled WGS sequence"/>
</dbReference>
<dbReference type="GO" id="GO:0043565">
    <property type="term" value="F:sequence-specific DNA binding"/>
    <property type="evidence" value="ECO:0007669"/>
    <property type="project" value="InterPro"/>
</dbReference>
<dbReference type="EMBL" id="WVHS01000003">
    <property type="protein sequence ID" value="MXV16507.1"/>
    <property type="molecule type" value="Genomic_DNA"/>
</dbReference>
<feature type="domain" description="HTH araC/xylS-type" evidence="1">
    <location>
        <begin position="166"/>
        <end position="266"/>
    </location>
</feature>
<proteinExistence type="predicted"/>
<dbReference type="GO" id="GO:0003700">
    <property type="term" value="F:DNA-binding transcription factor activity"/>
    <property type="evidence" value="ECO:0007669"/>
    <property type="project" value="InterPro"/>
</dbReference>
<dbReference type="RefSeq" id="WP_160907498.1">
    <property type="nucleotide sequence ID" value="NZ_WVHS01000003.1"/>
</dbReference>
<gene>
    <name evidence="2" type="ORF">GS398_14445</name>
</gene>
<evidence type="ECO:0000313" key="2">
    <source>
        <dbReference type="EMBL" id="MXV16507.1"/>
    </source>
</evidence>
<keyword evidence="3" id="KW-1185">Reference proteome</keyword>
<accession>A0A7K1Y0A1</accession>
<reference evidence="2 3" key="1">
    <citation type="submission" date="2019-11" db="EMBL/GenBank/DDBJ databases">
        <title>Pedobacter sp. HMF7056 Genome sequencing and assembly.</title>
        <authorList>
            <person name="Kang H."/>
            <person name="Kim H."/>
            <person name="Joh K."/>
        </authorList>
    </citation>
    <scope>NUCLEOTIDE SEQUENCE [LARGE SCALE GENOMIC DNA]</scope>
    <source>
        <strain evidence="2 3">HMF7056</strain>
    </source>
</reference>
<organism evidence="2 3">
    <name type="scientific">Hufsiella ginkgonis</name>
    <dbReference type="NCBI Taxonomy" id="2695274"/>
    <lineage>
        <taxon>Bacteria</taxon>
        <taxon>Pseudomonadati</taxon>
        <taxon>Bacteroidota</taxon>
        <taxon>Sphingobacteriia</taxon>
        <taxon>Sphingobacteriales</taxon>
        <taxon>Sphingobacteriaceae</taxon>
        <taxon>Hufsiella</taxon>
    </lineage>
</organism>
<comment type="caution">
    <text evidence="2">The sequence shown here is derived from an EMBL/GenBank/DDBJ whole genome shotgun (WGS) entry which is preliminary data.</text>
</comment>
<dbReference type="InterPro" id="IPR018060">
    <property type="entry name" value="HTH_AraC"/>
</dbReference>
<dbReference type="Gene3D" id="1.10.10.60">
    <property type="entry name" value="Homeodomain-like"/>
    <property type="match status" value="1"/>
</dbReference>
<sequence length="266" mass="30782">MVEIFQNIRYIYDFITPCEALRPFVEFYSQSSPERTSALFDCDFSVKMFASWTPTFYFNLGGVYQMQVGHQRYRVPAGHDVLILRDGIVERQNLPSDNIFTVKFHPGGLEAVLGISQVPFIDRIVPLNQVLPPALISCIKQPVTFENRAVLMEEFLLSSLRIREPDHYRSLVERAIGEYANGDMQLNTSAVAERLFVTSKTINRYFHRVVGLSPKRYFSILRARASLNAWLGNSAEFQPYDYGYYDHSHFYRDVSNFTGQPFRAMR</sequence>
<dbReference type="AlphaFoldDB" id="A0A7K1Y0A1"/>
<dbReference type="PROSITE" id="PS01124">
    <property type="entry name" value="HTH_ARAC_FAMILY_2"/>
    <property type="match status" value="1"/>
</dbReference>